<organism evidence="9 10">
    <name type="scientific">Durio zibethinus</name>
    <name type="common">Durian</name>
    <dbReference type="NCBI Taxonomy" id="66656"/>
    <lineage>
        <taxon>Eukaryota</taxon>
        <taxon>Viridiplantae</taxon>
        <taxon>Streptophyta</taxon>
        <taxon>Embryophyta</taxon>
        <taxon>Tracheophyta</taxon>
        <taxon>Spermatophyta</taxon>
        <taxon>Magnoliopsida</taxon>
        <taxon>eudicotyledons</taxon>
        <taxon>Gunneridae</taxon>
        <taxon>Pentapetalae</taxon>
        <taxon>rosids</taxon>
        <taxon>malvids</taxon>
        <taxon>Malvales</taxon>
        <taxon>Malvaceae</taxon>
        <taxon>Helicteroideae</taxon>
        <taxon>Durio</taxon>
    </lineage>
</organism>
<dbReference type="Gene3D" id="2.60.40.770">
    <property type="match status" value="1"/>
</dbReference>
<evidence type="ECO:0000256" key="4">
    <source>
        <dbReference type="ARBA" id="ARBA00022448"/>
    </source>
</evidence>
<evidence type="ECO:0000256" key="2">
    <source>
        <dbReference type="ARBA" id="ARBA00006370"/>
    </source>
</evidence>
<evidence type="ECO:0000256" key="1">
    <source>
        <dbReference type="ARBA" id="ARBA00002053"/>
    </source>
</evidence>
<dbReference type="InterPro" id="IPR039670">
    <property type="entry name" value="NPC2-like"/>
</dbReference>
<dbReference type="SUPFAM" id="SSF81296">
    <property type="entry name" value="E set domains"/>
    <property type="match status" value="1"/>
</dbReference>
<dbReference type="OrthoDB" id="6409159at2759"/>
<comment type="function">
    <text evidence="1">Catalyzes the intermembrane transfer of phosphatidylglycerol and phosphatidylinositol.</text>
</comment>
<dbReference type="PANTHER" id="PTHR11306:SF0">
    <property type="entry name" value="PHOSPHATIDYLGLYCEROL_PHOSPHATIDYLINOSITOL TRANSFER PROTEIN"/>
    <property type="match status" value="1"/>
</dbReference>
<dbReference type="Proteomes" id="UP000515121">
    <property type="component" value="Unplaced"/>
</dbReference>
<accession>A0A6P5ZPC6</accession>
<keyword evidence="5 7" id="KW-0732">Signal</keyword>
<dbReference type="KEGG" id="dzi:111302691"/>
<evidence type="ECO:0000313" key="9">
    <source>
        <dbReference type="Proteomes" id="UP000515121"/>
    </source>
</evidence>
<dbReference type="InterPro" id="IPR014756">
    <property type="entry name" value="Ig_E-set"/>
</dbReference>
<dbReference type="GeneID" id="111302691"/>
<proteinExistence type="inferred from homology"/>
<dbReference type="RefSeq" id="XP_022754216.1">
    <property type="nucleotide sequence ID" value="XM_022898481.1"/>
</dbReference>
<dbReference type="GO" id="GO:0015918">
    <property type="term" value="P:sterol transport"/>
    <property type="evidence" value="ECO:0007669"/>
    <property type="project" value="InterPro"/>
</dbReference>
<evidence type="ECO:0000256" key="7">
    <source>
        <dbReference type="SAM" id="SignalP"/>
    </source>
</evidence>
<dbReference type="GO" id="GO:0032934">
    <property type="term" value="F:sterol binding"/>
    <property type="evidence" value="ECO:0007669"/>
    <property type="project" value="InterPro"/>
</dbReference>
<name>A0A6P5ZPC6_DURZI</name>
<keyword evidence="9" id="KW-1185">Reference proteome</keyword>
<dbReference type="InterPro" id="IPR003172">
    <property type="entry name" value="ML_dom"/>
</dbReference>
<feature type="chain" id="PRO_5027537212" evidence="7">
    <location>
        <begin position="27"/>
        <end position="155"/>
    </location>
</feature>
<keyword evidence="6" id="KW-0445">Lipid transport</keyword>
<feature type="domain" description="MD-2-related lipid-recognition" evidence="8">
    <location>
        <begin position="29"/>
        <end position="144"/>
    </location>
</feature>
<evidence type="ECO:0000259" key="8">
    <source>
        <dbReference type="SMART" id="SM00737"/>
    </source>
</evidence>
<dbReference type="SMART" id="SM00737">
    <property type="entry name" value="ML"/>
    <property type="match status" value="1"/>
</dbReference>
<dbReference type="Pfam" id="PF02221">
    <property type="entry name" value="E1_DerP2_DerF2"/>
    <property type="match status" value="1"/>
</dbReference>
<dbReference type="AlphaFoldDB" id="A0A6P5ZPC6"/>
<sequence>MEILAQFNIILVLFFTVFLLSACNQAENVTYCNDSRHYIVNVLSFEVSPDPMLVGRPATIIISASTSQPISDGKAVIDVSFLGLHVHTETRDLCEEVSCPVAAGNFVLSHSQTLPVFRKQGSYTLQMTLHDENNLELTCIRIKFIIGNASFASNS</sequence>
<protein>
    <submittedName>
        <fullName evidence="10">Phosphatidylglycerol/phosphatidylinositol transfer protein-like</fullName>
    </submittedName>
</protein>
<feature type="signal peptide" evidence="7">
    <location>
        <begin position="1"/>
        <end position="26"/>
    </location>
</feature>
<gene>
    <name evidence="10" type="primary">LOC111302691</name>
</gene>
<evidence type="ECO:0000256" key="6">
    <source>
        <dbReference type="ARBA" id="ARBA00023055"/>
    </source>
</evidence>
<evidence type="ECO:0000256" key="3">
    <source>
        <dbReference type="ARBA" id="ARBA00011245"/>
    </source>
</evidence>
<reference evidence="10" key="1">
    <citation type="submission" date="2025-08" db="UniProtKB">
        <authorList>
            <consortium name="RefSeq"/>
        </authorList>
    </citation>
    <scope>IDENTIFICATION</scope>
    <source>
        <tissue evidence="10">Fruit stalk</tissue>
    </source>
</reference>
<keyword evidence="4" id="KW-0813">Transport</keyword>
<evidence type="ECO:0000256" key="5">
    <source>
        <dbReference type="ARBA" id="ARBA00022729"/>
    </source>
</evidence>
<evidence type="ECO:0000313" key="10">
    <source>
        <dbReference type="RefSeq" id="XP_022754216.1"/>
    </source>
</evidence>
<comment type="subunit">
    <text evidence="3">Monomer.</text>
</comment>
<comment type="similarity">
    <text evidence="2">Belongs to the NPC2 family.</text>
</comment>
<dbReference type="PANTHER" id="PTHR11306">
    <property type="entry name" value="NIEMANN PICK TYPE C2 PROTEIN NPC2-RELATED"/>
    <property type="match status" value="1"/>
</dbReference>